<evidence type="ECO:0000256" key="1">
    <source>
        <dbReference type="SAM" id="SignalP"/>
    </source>
</evidence>
<protein>
    <submittedName>
        <fullName evidence="2">Uncharacterized protein</fullName>
    </submittedName>
</protein>
<accession>A0ABP4SH55</accession>
<comment type="caution">
    <text evidence="2">The sequence shown here is derived from an EMBL/GenBank/DDBJ whole genome shotgun (WGS) entry which is preliminary data.</text>
</comment>
<gene>
    <name evidence="2" type="ORF">GCM10009765_21350</name>
</gene>
<keyword evidence="1" id="KW-0732">Signal</keyword>
<sequence>MIGAACAAMSLAVTPAAAIGPQDTIREMPCNADGYLRLAGDNLLGDHCYAYAGTLDTTYPAHALRRANHWYSGNNAGHFAFSSPNCSGCYIYFPKFSNGQVDPSDYYALGTITSITID</sequence>
<reference evidence="3" key="1">
    <citation type="journal article" date="2019" name="Int. J. Syst. Evol. Microbiol.">
        <title>The Global Catalogue of Microorganisms (GCM) 10K type strain sequencing project: providing services to taxonomists for standard genome sequencing and annotation.</title>
        <authorList>
            <consortium name="The Broad Institute Genomics Platform"/>
            <consortium name="The Broad Institute Genome Sequencing Center for Infectious Disease"/>
            <person name="Wu L."/>
            <person name="Ma J."/>
        </authorList>
    </citation>
    <scope>NUCLEOTIDE SEQUENCE [LARGE SCALE GENOMIC DNA]</scope>
    <source>
        <strain evidence="3">JCM 14718</strain>
    </source>
</reference>
<feature type="chain" id="PRO_5045040059" evidence="1">
    <location>
        <begin position="19"/>
        <end position="118"/>
    </location>
</feature>
<keyword evidence="3" id="KW-1185">Reference proteome</keyword>
<organism evidence="2 3">
    <name type="scientific">Fodinicola feengrottensis</name>
    <dbReference type="NCBI Taxonomy" id="435914"/>
    <lineage>
        <taxon>Bacteria</taxon>
        <taxon>Bacillati</taxon>
        <taxon>Actinomycetota</taxon>
        <taxon>Actinomycetes</taxon>
        <taxon>Mycobacteriales</taxon>
        <taxon>Fodinicola</taxon>
    </lineage>
</organism>
<evidence type="ECO:0000313" key="2">
    <source>
        <dbReference type="EMBL" id="GAA1671680.1"/>
    </source>
</evidence>
<name>A0ABP4SH55_9ACTN</name>
<dbReference type="Gene3D" id="2.60.20.30">
    <property type="match status" value="1"/>
</dbReference>
<evidence type="ECO:0000313" key="3">
    <source>
        <dbReference type="Proteomes" id="UP001500618"/>
    </source>
</evidence>
<dbReference type="EMBL" id="BAAANY010000008">
    <property type="protein sequence ID" value="GAA1671680.1"/>
    <property type="molecule type" value="Genomic_DNA"/>
</dbReference>
<dbReference type="Proteomes" id="UP001500618">
    <property type="component" value="Unassembled WGS sequence"/>
</dbReference>
<feature type="signal peptide" evidence="1">
    <location>
        <begin position="1"/>
        <end position="18"/>
    </location>
</feature>
<dbReference type="InterPro" id="IPR015791">
    <property type="entry name" value="Antimic/Inh_G_crystallin-like"/>
</dbReference>
<proteinExistence type="predicted"/>